<protein>
    <submittedName>
        <fullName evidence="1">Uncharacterized protein</fullName>
    </submittedName>
</protein>
<dbReference type="EMBL" id="VNHM01000020">
    <property type="protein sequence ID" value="TYO93308.1"/>
    <property type="molecule type" value="Genomic_DNA"/>
</dbReference>
<organism evidence="1 2">
    <name type="scientific">Desulfallas thermosapovorans DSM 6562</name>
    <dbReference type="NCBI Taxonomy" id="1121431"/>
    <lineage>
        <taxon>Bacteria</taxon>
        <taxon>Bacillati</taxon>
        <taxon>Bacillota</taxon>
        <taxon>Clostridia</taxon>
        <taxon>Eubacteriales</taxon>
        <taxon>Desulfallaceae</taxon>
        <taxon>Desulfallas</taxon>
    </lineage>
</organism>
<keyword evidence="2" id="KW-1185">Reference proteome</keyword>
<gene>
    <name evidence="1" type="ORF">LX24_02748</name>
</gene>
<name>A0A5S4ZN66_9FIRM</name>
<dbReference type="Proteomes" id="UP000323166">
    <property type="component" value="Unassembled WGS sequence"/>
</dbReference>
<proteinExistence type="predicted"/>
<dbReference type="AlphaFoldDB" id="A0A5S4ZN66"/>
<evidence type="ECO:0000313" key="2">
    <source>
        <dbReference type="Proteomes" id="UP000323166"/>
    </source>
</evidence>
<comment type="caution">
    <text evidence="1">The sequence shown here is derived from an EMBL/GenBank/DDBJ whole genome shotgun (WGS) entry which is preliminary data.</text>
</comment>
<reference evidence="1 2" key="1">
    <citation type="submission" date="2019-07" db="EMBL/GenBank/DDBJ databases">
        <title>Genomic Encyclopedia of Type Strains, Phase I: the one thousand microbial genomes (KMG-I) project.</title>
        <authorList>
            <person name="Kyrpides N."/>
        </authorList>
    </citation>
    <scope>NUCLEOTIDE SEQUENCE [LARGE SCALE GENOMIC DNA]</scope>
    <source>
        <strain evidence="1 2">DSM 6562</strain>
    </source>
</reference>
<evidence type="ECO:0000313" key="1">
    <source>
        <dbReference type="EMBL" id="TYO93308.1"/>
    </source>
</evidence>
<sequence length="72" mass="8190">MQTLVHSTFQCPVAGYEVRVEELYMLEGSGTCQIDTQLVAWRCLEYDHCPKTTACPLYREYAAAGEKSLLDR</sequence>
<dbReference type="RefSeq" id="WP_166512681.1">
    <property type="nucleotide sequence ID" value="NZ_VNHM01000020.1"/>
</dbReference>
<accession>A0A5S4ZN66</accession>